<evidence type="ECO:0000256" key="1">
    <source>
        <dbReference type="SAM" id="SignalP"/>
    </source>
</evidence>
<organism evidence="2 3">
    <name type="scientific">Candidatus Microbacterium phytovorans</name>
    <dbReference type="NCBI Taxonomy" id="3121374"/>
    <lineage>
        <taxon>Bacteria</taxon>
        <taxon>Bacillati</taxon>
        <taxon>Actinomycetota</taxon>
        <taxon>Actinomycetes</taxon>
        <taxon>Micrococcales</taxon>
        <taxon>Microbacteriaceae</taxon>
        <taxon>Microbacterium</taxon>
    </lineage>
</organism>
<feature type="signal peptide" evidence="1">
    <location>
        <begin position="1"/>
        <end position="26"/>
    </location>
</feature>
<name>A0AAJ5VZ39_9MICO</name>
<keyword evidence="1" id="KW-0732">Signal</keyword>
<accession>A0AAJ5VZ39</accession>
<evidence type="ECO:0000313" key="3">
    <source>
        <dbReference type="Proteomes" id="UP001213972"/>
    </source>
</evidence>
<gene>
    <name evidence="2" type="ORF">P0Y48_09975</name>
</gene>
<dbReference type="EMBL" id="CP119321">
    <property type="protein sequence ID" value="WEK12792.1"/>
    <property type="molecule type" value="Genomic_DNA"/>
</dbReference>
<reference evidence="2" key="1">
    <citation type="submission" date="2023-03" db="EMBL/GenBank/DDBJ databases">
        <title>Andean soil-derived lignocellulolytic bacterial consortium as a source of novel taxa and putative plastic-active enzymes.</title>
        <authorList>
            <person name="Diaz-Garcia L."/>
            <person name="Chuvochina M."/>
            <person name="Feuerriegel G."/>
            <person name="Bunk B."/>
            <person name="Sproer C."/>
            <person name="Streit W.R."/>
            <person name="Rodriguez L.M."/>
            <person name="Overmann J."/>
            <person name="Jimenez D.J."/>
        </authorList>
    </citation>
    <scope>NUCLEOTIDE SEQUENCE</scope>
    <source>
        <strain evidence="2">MAG 4610</strain>
    </source>
</reference>
<proteinExistence type="predicted"/>
<protein>
    <submittedName>
        <fullName evidence="2">Uncharacterized protein</fullName>
    </submittedName>
</protein>
<evidence type="ECO:0000313" key="2">
    <source>
        <dbReference type="EMBL" id="WEK12792.1"/>
    </source>
</evidence>
<feature type="chain" id="PRO_5042578177" evidence="1">
    <location>
        <begin position="27"/>
        <end position="194"/>
    </location>
</feature>
<dbReference type="AlphaFoldDB" id="A0AAJ5VZ39"/>
<dbReference type="Proteomes" id="UP001213972">
    <property type="component" value="Chromosome"/>
</dbReference>
<sequence>MTNRKNAILGTMAACALILSAAPSWASGAPAERFVATNADTSSLTALSVPIKGCSTSKWRYDSTSRGARKLTQIGPTQANRNRTAKSMRVTLTSDVGGTVNAQFSGATNVKGSVKVAEISAEFGVSAGLSVTASVGNSVTFTVPAGKTGYGDYGVWSLPVRGKEYRTLGPDCTIQSRATSTLAPFRVGWDVTVK</sequence>